<gene>
    <name evidence="6" type="ORF">F1D05_32700</name>
</gene>
<reference evidence="6 7" key="2">
    <citation type="journal article" date="2020" name="Microbiol. Resour. Announc.">
        <title>Antarctic desert soil bacteria exhibit high novel natural product potential, evaluated through long-read genome sequencing and comparative genomics.</title>
        <authorList>
            <person name="Benaud N."/>
            <person name="Edwards R.J."/>
            <person name="Amos T.G."/>
            <person name="D'Agostino P.M."/>
            <person name="Gutierrez-Chavez C."/>
            <person name="Montgomery K."/>
            <person name="Nicetic I."/>
            <person name="Ferrari B.C."/>
        </authorList>
    </citation>
    <scope>NUCLEOTIDE SEQUENCE [LARGE SCALE GENOMIC DNA]</scope>
    <source>
        <strain evidence="6 7">SPB151</strain>
    </source>
</reference>
<accession>A0A7G6X6E6</accession>
<organism evidence="6 7">
    <name type="scientific">Kribbella qitaiheensis</name>
    <dbReference type="NCBI Taxonomy" id="1544730"/>
    <lineage>
        <taxon>Bacteria</taxon>
        <taxon>Bacillati</taxon>
        <taxon>Actinomycetota</taxon>
        <taxon>Actinomycetes</taxon>
        <taxon>Propionibacteriales</taxon>
        <taxon>Kribbellaceae</taxon>
        <taxon>Kribbella</taxon>
    </lineage>
</organism>
<dbReference type="Pfam" id="PF04228">
    <property type="entry name" value="Zn_peptidase"/>
    <property type="match status" value="1"/>
</dbReference>
<reference evidence="7" key="1">
    <citation type="submission" date="2019-09" db="EMBL/GenBank/DDBJ databases">
        <title>Antimicrobial potential of Antarctic Bacteria.</title>
        <authorList>
            <person name="Benaud N."/>
            <person name="Edwards R.J."/>
            <person name="Ferrari B.C."/>
        </authorList>
    </citation>
    <scope>NUCLEOTIDE SEQUENCE [LARGE SCALE GENOMIC DNA]</scope>
    <source>
        <strain evidence="7">SPB151</strain>
    </source>
</reference>
<proteinExistence type="predicted"/>
<dbReference type="GO" id="GO:0016020">
    <property type="term" value="C:membrane"/>
    <property type="evidence" value="ECO:0007669"/>
    <property type="project" value="UniProtKB-SubCell"/>
</dbReference>
<keyword evidence="7" id="KW-1185">Reference proteome</keyword>
<sequence length="310" mass="32971">MPVNPTRGRKLIVGGAALLAFGIIATAAVRWDRRDVGPSAANDPAAAAASAVAKARDALPSTTPSPAEPATDDVTSAPPQPPELANNPIYRVGNLPASHCAQPEQEPTSLATVRTFYTELLGCLNKAWAPAIRKAGFKFQPPKLVVVKGRSPSSPCDVDDGDAYYCGDTIYVDATADLDGWTYDQGRTLAYMTFLLGHEYGHHVQALTGILAAEYKWELPLSGVDLALQGSRRVELQADCLSGVHLGAVQDSYLVVDEDLEAWQAIVRSFEDPERDHGNTENAGNWSIAGFDAADPKACNTFTAAPPLVS</sequence>
<evidence type="ECO:0000256" key="1">
    <source>
        <dbReference type="ARBA" id="ARBA00004167"/>
    </source>
</evidence>
<keyword evidence="4" id="KW-0472">Membrane</keyword>
<dbReference type="EMBL" id="CP043661">
    <property type="protein sequence ID" value="QNE21811.1"/>
    <property type="molecule type" value="Genomic_DNA"/>
</dbReference>
<comment type="subcellular location">
    <subcellularLocation>
        <location evidence="1">Membrane</location>
        <topology evidence="1">Single-pass membrane protein</topology>
    </subcellularLocation>
</comment>
<dbReference type="InterPro" id="IPR007343">
    <property type="entry name" value="Uncharacterised_pept_Zn_put"/>
</dbReference>
<evidence type="ECO:0008006" key="8">
    <source>
        <dbReference type="Google" id="ProtNLM"/>
    </source>
</evidence>
<evidence type="ECO:0000256" key="5">
    <source>
        <dbReference type="SAM" id="MobiDB-lite"/>
    </source>
</evidence>
<dbReference type="AlphaFoldDB" id="A0A7G6X6E6"/>
<evidence type="ECO:0000256" key="3">
    <source>
        <dbReference type="ARBA" id="ARBA00022989"/>
    </source>
</evidence>
<protein>
    <recommendedName>
        <fullName evidence="8">Metalloprotease</fullName>
    </recommendedName>
</protein>
<feature type="region of interest" description="Disordered" evidence="5">
    <location>
        <begin position="37"/>
        <end position="87"/>
    </location>
</feature>
<feature type="compositionally biased region" description="Low complexity" evidence="5">
    <location>
        <begin position="40"/>
        <end position="69"/>
    </location>
</feature>
<keyword evidence="2" id="KW-0812">Transmembrane</keyword>
<dbReference type="KEGG" id="kqi:F1D05_32700"/>
<dbReference type="Proteomes" id="UP000515563">
    <property type="component" value="Chromosome"/>
</dbReference>
<evidence type="ECO:0000256" key="2">
    <source>
        <dbReference type="ARBA" id="ARBA00022692"/>
    </source>
</evidence>
<keyword evidence="3" id="KW-1133">Transmembrane helix</keyword>
<evidence type="ECO:0000313" key="6">
    <source>
        <dbReference type="EMBL" id="QNE21811.1"/>
    </source>
</evidence>
<name>A0A7G6X6E6_9ACTN</name>
<dbReference type="PANTHER" id="PTHR30168:SF0">
    <property type="entry name" value="INNER MEMBRANE PROTEIN"/>
    <property type="match status" value="1"/>
</dbReference>
<evidence type="ECO:0000313" key="7">
    <source>
        <dbReference type="Proteomes" id="UP000515563"/>
    </source>
</evidence>
<evidence type="ECO:0000256" key="4">
    <source>
        <dbReference type="ARBA" id="ARBA00023136"/>
    </source>
</evidence>
<dbReference type="PANTHER" id="PTHR30168">
    <property type="entry name" value="PUTATIVE MEMBRANE PROTEIN YPFJ"/>
    <property type="match status" value="1"/>
</dbReference>